<reference evidence="1" key="2">
    <citation type="submission" date="2020-07" db="EMBL/GenBank/DDBJ databases">
        <authorList>
            <person name="Vera ALvarez R."/>
            <person name="Arias-Moreno D.M."/>
            <person name="Jimenez-Jacinto V."/>
            <person name="Jimenez-Bremont J.F."/>
            <person name="Swaminathan K."/>
            <person name="Moose S.P."/>
            <person name="Guerrero-Gonzalez M.L."/>
            <person name="Marino-Ramirez L."/>
            <person name="Landsman D."/>
            <person name="Rodriguez-Kessler M."/>
            <person name="Delgado-Sanchez P."/>
        </authorList>
    </citation>
    <scope>NUCLEOTIDE SEQUENCE</scope>
    <source>
        <tissue evidence="1">Cladode</tissue>
    </source>
</reference>
<organism evidence="1">
    <name type="scientific">Opuntia streptacantha</name>
    <name type="common">Prickly pear cactus</name>
    <name type="synonym">Opuntia cardona</name>
    <dbReference type="NCBI Taxonomy" id="393608"/>
    <lineage>
        <taxon>Eukaryota</taxon>
        <taxon>Viridiplantae</taxon>
        <taxon>Streptophyta</taxon>
        <taxon>Embryophyta</taxon>
        <taxon>Tracheophyta</taxon>
        <taxon>Spermatophyta</taxon>
        <taxon>Magnoliopsida</taxon>
        <taxon>eudicotyledons</taxon>
        <taxon>Gunneridae</taxon>
        <taxon>Pentapetalae</taxon>
        <taxon>Caryophyllales</taxon>
        <taxon>Cactineae</taxon>
        <taxon>Cactaceae</taxon>
        <taxon>Opuntioideae</taxon>
        <taxon>Opuntia</taxon>
    </lineage>
</organism>
<protein>
    <submittedName>
        <fullName evidence="1">Uncharacterized protein</fullName>
    </submittedName>
</protein>
<evidence type="ECO:0000313" key="1">
    <source>
        <dbReference type="EMBL" id="MBA4655125.1"/>
    </source>
</evidence>
<sequence>MPTTILWSKQLRCLSCCPLDVPSVVRRRDRQPPCRVGKIQARIPSPQRQRRHVMSPGRHFRSRVRAEPNPGLVIRGTNLAHPPVAVPLPHSSVHRVASLLKLLPPRLLLRAARRQRNAVIFTPGIRVGALTVFVLHQQS</sequence>
<accession>A0A7C9E4C0</accession>
<dbReference type="EMBL" id="GISG01186614">
    <property type="protein sequence ID" value="MBA4655125.1"/>
    <property type="molecule type" value="Transcribed_RNA"/>
</dbReference>
<name>A0A7C9E4C0_OPUST</name>
<dbReference type="EMBL" id="GISG01186616">
    <property type="protein sequence ID" value="MBA4655127.1"/>
    <property type="molecule type" value="Transcribed_RNA"/>
</dbReference>
<dbReference type="AlphaFoldDB" id="A0A7C9E4C0"/>
<proteinExistence type="predicted"/>
<reference evidence="1" key="1">
    <citation type="journal article" date="2013" name="J. Plant Res.">
        <title>Effect of fungi and light on seed germination of three Opuntia species from semiarid lands of central Mexico.</title>
        <authorList>
            <person name="Delgado-Sanchez P."/>
            <person name="Jimenez-Bremont J.F."/>
            <person name="Guerrero-Gonzalez Mde L."/>
            <person name="Flores J."/>
        </authorList>
    </citation>
    <scope>NUCLEOTIDE SEQUENCE</scope>
    <source>
        <tissue evidence="1">Cladode</tissue>
    </source>
</reference>